<dbReference type="GO" id="GO:0004416">
    <property type="term" value="F:hydroxyacylglutathione hydrolase activity"/>
    <property type="evidence" value="ECO:0007669"/>
    <property type="project" value="UniProtKB-EC"/>
</dbReference>
<dbReference type="InterPro" id="IPR044528">
    <property type="entry name" value="POD-like_MBL-fold"/>
</dbReference>
<evidence type="ECO:0000259" key="3">
    <source>
        <dbReference type="PROSITE" id="PS50206"/>
    </source>
</evidence>
<dbReference type="GO" id="GO:0050313">
    <property type="term" value="F:sulfur dioxygenase activity"/>
    <property type="evidence" value="ECO:0007669"/>
    <property type="project" value="InterPro"/>
</dbReference>
<dbReference type="InterPro" id="IPR001279">
    <property type="entry name" value="Metallo-B-lactamas"/>
</dbReference>
<dbReference type="GO" id="GO:0006749">
    <property type="term" value="P:glutathione metabolic process"/>
    <property type="evidence" value="ECO:0007669"/>
    <property type="project" value="InterPro"/>
</dbReference>
<dbReference type="SUPFAM" id="SSF52821">
    <property type="entry name" value="Rhodanese/Cell cycle control phosphatase"/>
    <property type="match status" value="2"/>
</dbReference>
<organism evidence="4 5">
    <name type="scientific">Flavobacterium nitrogenifigens</name>
    <dbReference type="NCBI Taxonomy" id="1617283"/>
    <lineage>
        <taxon>Bacteria</taxon>
        <taxon>Pseudomonadati</taxon>
        <taxon>Bacteroidota</taxon>
        <taxon>Flavobacteriia</taxon>
        <taxon>Flavobacteriales</taxon>
        <taxon>Flavobacteriaceae</taxon>
        <taxon>Flavobacterium</taxon>
    </lineage>
</organism>
<dbReference type="GO" id="GO:0070813">
    <property type="term" value="P:hydrogen sulfide metabolic process"/>
    <property type="evidence" value="ECO:0007669"/>
    <property type="project" value="TreeGrafter"/>
</dbReference>
<dbReference type="CDD" id="cd00158">
    <property type="entry name" value="RHOD"/>
    <property type="match status" value="1"/>
</dbReference>
<sequence length="491" mass="55148">MKSTVKKSNIIKTLGVLLMLPTASNAQELFLKRVFDESLAQTSYMVGSTKTKETIVIDPKRDIDTYLKIAKENNMKITRVSETHIHADYLSGARELAYAMQAKLMLSGETDPNWKYEIPHTPLKEGDKIKMGNIVLEVMHTPGHTPESLTFLLTDLSVSNKPQKAFTGDFVFVGDVGRPDLLEKVAGQIGTQDIGAKQLFASIQRFSKLPDNLEIFPGHGAGSFCGKALSDVPSSTLKQEMLTNKAFQFADNENGFVKYILDGQPEPPKYFATMKNWNRMPRPLLVQVPKHSILTKVEFLTAQENGLTIIDTRKKELVAKGYIPSTLHIEDNNSFSTFMGWLLDYQTQFVLIADAEHTDELTRKLMRIGMDNIYGFVTDVTSLGLALQQSDVLDKQHFKPYLNDKNVQIIDVRSKDEYKSGHIPKAENIVLADLKNNLNKVRKDKQVIVHCKSGTRAAMAYSILKKNGFENVKTYSEDLNGLIEPDPTTKR</sequence>
<dbReference type="RefSeq" id="WP_246453405.1">
    <property type="nucleotide sequence ID" value="NZ_JACHLD010000002.1"/>
</dbReference>
<dbReference type="InterPro" id="IPR051682">
    <property type="entry name" value="Mito_Persulfide_Diox"/>
</dbReference>
<evidence type="ECO:0000313" key="4">
    <source>
        <dbReference type="EMBL" id="MBB4801699.1"/>
    </source>
</evidence>
<dbReference type="AlphaFoldDB" id="A0A7W7IW62"/>
<dbReference type="CDD" id="cd07724">
    <property type="entry name" value="POD-like_MBL-fold"/>
    <property type="match status" value="1"/>
</dbReference>
<reference evidence="4 5" key="1">
    <citation type="submission" date="2020-08" db="EMBL/GenBank/DDBJ databases">
        <title>Functional genomics of gut bacteria from endangered species of beetles.</title>
        <authorList>
            <person name="Carlos-Shanley C."/>
        </authorList>
    </citation>
    <scope>NUCLEOTIDE SEQUENCE [LARGE SCALE GENOMIC DNA]</scope>
    <source>
        <strain evidence="4 5">S00142</strain>
    </source>
</reference>
<dbReference type="SUPFAM" id="SSF56281">
    <property type="entry name" value="Metallo-hydrolase/oxidoreductase"/>
    <property type="match status" value="1"/>
</dbReference>
<evidence type="ECO:0000256" key="1">
    <source>
        <dbReference type="ARBA" id="ARBA00022723"/>
    </source>
</evidence>
<gene>
    <name evidence="4" type="ORF">HNP37_001760</name>
</gene>
<accession>A0A7W7IW62</accession>
<feature type="domain" description="Rhodanese" evidence="3">
    <location>
        <begin position="403"/>
        <end position="491"/>
    </location>
</feature>
<evidence type="ECO:0000256" key="2">
    <source>
        <dbReference type="SAM" id="SignalP"/>
    </source>
</evidence>
<dbReference type="SMART" id="SM00849">
    <property type="entry name" value="Lactamase_B"/>
    <property type="match status" value="1"/>
</dbReference>
<evidence type="ECO:0000313" key="5">
    <source>
        <dbReference type="Proteomes" id="UP000561681"/>
    </source>
</evidence>
<dbReference type="GO" id="GO:0046872">
    <property type="term" value="F:metal ion binding"/>
    <property type="evidence" value="ECO:0007669"/>
    <property type="project" value="UniProtKB-KW"/>
</dbReference>
<dbReference type="Pfam" id="PF00753">
    <property type="entry name" value="Lactamase_B"/>
    <property type="match status" value="1"/>
</dbReference>
<feature type="chain" id="PRO_5030953156" evidence="2">
    <location>
        <begin position="27"/>
        <end position="491"/>
    </location>
</feature>
<dbReference type="SMART" id="SM00450">
    <property type="entry name" value="RHOD"/>
    <property type="match status" value="1"/>
</dbReference>
<dbReference type="PANTHER" id="PTHR43084:SF1">
    <property type="entry name" value="PERSULFIDE DIOXYGENASE ETHE1, MITOCHONDRIAL"/>
    <property type="match status" value="1"/>
</dbReference>
<keyword evidence="5" id="KW-1185">Reference proteome</keyword>
<feature type="signal peptide" evidence="2">
    <location>
        <begin position="1"/>
        <end position="26"/>
    </location>
</feature>
<keyword evidence="4" id="KW-0378">Hydrolase</keyword>
<keyword evidence="1" id="KW-0479">Metal-binding</keyword>
<dbReference type="FunFam" id="3.60.15.10:FF:000030">
    <property type="entry name" value="Metallo-beta-lactamase family protein"/>
    <property type="match status" value="1"/>
</dbReference>
<dbReference type="PROSITE" id="PS50206">
    <property type="entry name" value="RHODANESE_3"/>
    <property type="match status" value="1"/>
</dbReference>
<name>A0A7W7IW62_9FLAO</name>
<dbReference type="Pfam" id="PF00581">
    <property type="entry name" value="Rhodanese"/>
    <property type="match status" value="1"/>
</dbReference>
<dbReference type="InterPro" id="IPR036873">
    <property type="entry name" value="Rhodanese-like_dom_sf"/>
</dbReference>
<dbReference type="InterPro" id="IPR001763">
    <property type="entry name" value="Rhodanese-like_dom"/>
</dbReference>
<protein>
    <submittedName>
        <fullName evidence="4">Hydroxyacylglutathione hydrolase</fullName>
        <ecNumber evidence="4">3.1.2.6</ecNumber>
    </submittedName>
</protein>
<proteinExistence type="predicted"/>
<dbReference type="PANTHER" id="PTHR43084">
    <property type="entry name" value="PERSULFIDE DIOXYGENASE ETHE1"/>
    <property type="match status" value="1"/>
</dbReference>
<comment type="caution">
    <text evidence="4">The sequence shown here is derived from an EMBL/GenBank/DDBJ whole genome shotgun (WGS) entry which is preliminary data.</text>
</comment>
<dbReference type="InterPro" id="IPR036866">
    <property type="entry name" value="RibonucZ/Hydroxyglut_hydro"/>
</dbReference>
<dbReference type="EC" id="3.1.2.6" evidence="4"/>
<dbReference type="Gene3D" id="3.40.250.10">
    <property type="entry name" value="Rhodanese-like domain"/>
    <property type="match status" value="2"/>
</dbReference>
<dbReference type="Gene3D" id="3.60.15.10">
    <property type="entry name" value="Ribonuclease Z/Hydroxyacylglutathione hydrolase-like"/>
    <property type="match status" value="1"/>
</dbReference>
<dbReference type="EMBL" id="JACHLD010000002">
    <property type="protein sequence ID" value="MBB4801699.1"/>
    <property type="molecule type" value="Genomic_DNA"/>
</dbReference>
<dbReference type="Proteomes" id="UP000561681">
    <property type="component" value="Unassembled WGS sequence"/>
</dbReference>
<keyword evidence="2" id="KW-0732">Signal</keyword>